<evidence type="ECO:0000313" key="3">
    <source>
        <dbReference type="Proteomes" id="UP000013243"/>
    </source>
</evidence>
<reference evidence="2 3" key="1">
    <citation type="journal article" date="2016" name="ISME J.">
        <title>Global occurrence and heterogeneity of the Roseobacter-clade species Ruegeria mobilis.</title>
        <authorList>
            <person name="Sonnenschein E."/>
            <person name="Gram L."/>
        </authorList>
    </citation>
    <scope>NUCLEOTIDE SEQUENCE [LARGE SCALE GENOMIC DNA]</scope>
    <source>
        <strain evidence="2 3">F1926</strain>
    </source>
</reference>
<dbReference type="AlphaFoldDB" id="A0A1B0ZYT0"/>
<dbReference type="PANTHER" id="PTHR35337:SF1">
    <property type="entry name" value="SLR1478 PROTEIN"/>
    <property type="match status" value="1"/>
</dbReference>
<gene>
    <name evidence="2" type="ORF">K529_001350</name>
</gene>
<dbReference type="InterPro" id="IPR002798">
    <property type="entry name" value="SpoIIM-like"/>
</dbReference>
<proteinExistence type="predicted"/>
<keyword evidence="1" id="KW-0472">Membrane</keyword>
<dbReference type="EMBL" id="CP015230">
    <property type="protein sequence ID" value="ANP39397.1"/>
    <property type="molecule type" value="Genomic_DNA"/>
</dbReference>
<evidence type="ECO:0000256" key="1">
    <source>
        <dbReference type="SAM" id="Phobius"/>
    </source>
</evidence>
<sequence length="332" mass="36192">MSDADLMRSARFRKEREAGWQRLEALVTRAERDGLQRMEFAEARDLAALYRQATTSLAIAREISLDRALLTYLEALTARAYLSVYAPQERLGGLFRKFFTQSAPQAIRRSWLFIAIGFLCMGLGVLAGYFLYLENPAWFHVFMPPELAGGRGPSSTTEALRRVIYDENPASSGLGAFATTLFSHNTRVAIFVFGLGVFLCAPAIVLTFYNGLILGAFYALHVERGLGADLGGWLSIHGVTEISAICIACGGGVKLGAAVLFPGSRTRKHALQHAGKDAAKLALVAAVMLVAAALLEGFGRQLVQDMTARYVIGWGVGLCWLSWFVFAGRART</sequence>
<accession>A0A1B0ZYT0</accession>
<keyword evidence="1" id="KW-1133">Transmembrane helix</keyword>
<keyword evidence="1" id="KW-0812">Transmembrane</keyword>
<feature type="transmembrane region" description="Helical" evidence="1">
    <location>
        <begin position="111"/>
        <end position="132"/>
    </location>
</feature>
<evidence type="ECO:0008006" key="4">
    <source>
        <dbReference type="Google" id="ProtNLM"/>
    </source>
</evidence>
<dbReference type="GeneID" id="28248436"/>
<dbReference type="RefSeq" id="WP_046002736.1">
    <property type="nucleotide sequence ID" value="NZ_CP015230.1"/>
</dbReference>
<dbReference type="OrthoDB" id="7699993at2"/>
<name>A0A1B0ZYT0_9RHOB</name>
<feature type="transmembrane region" description="Helical" evidence="1">
    <location>
        <begin position="242"/>
        <end position="261"/>
    </location>
</feature>
<feature type="transmembrane region" description="Helical" evidence="1">
    <location>
        <begin position="311"/>
        <end position="328"/>
    </location>
</feature>
<protein>
    <recommendedName>
        <fullName evidence="4">Stage II sporulation protein M</fullName>
    </recommendedName>
</protein>
<dbReference type="Pfam" id="PF01944">
    <property type="entry name" value="SpoIIM"/>
    <property type="match status" value="1"/>
</dbReference>
<feature type="transmembrane region" description="Helical" evidence="1">
    <location>
        <begin position="281"/>
        <end position="299"/>
    </location>
</feature>
<feature type="transmembrane region" description="Helical" evidence="1">
    <location>
        <begin position="188"/>
        <end position="209"/>
    </location>
</feature>
<evidence type="ECO:0000313" key="2">
    <source>
        <dbReference type="EMBL" id="ANP39397.1"/>
    </source>
</evidence>
<dbReference type="STRING" id="1265309.K529_001350"/>
<dbReference type="PANTHER" id="PTHR35337">
    <property type="entry name" value="SLR1478 PROTEIN"/>
    <property type="match status" value="1"/>
</dbReference>
<organism evidence="2 3">
    <name type="scientific">Tritonibacter mobilis F1926</name>
    <dbReference type="NCBI Taxonomy" id="1265309"/>
    <lineage>
        <taxon>Bacteria</taxon>
        <taxon>Pseudomonadati</taxon>
        <taxon>Pseudomonadota</taxon>
        <taxon>Alphaproteobacteria</taxon>
        <taxon>Rhodobacterales</taxon>
        <taxon>Paracoccaceae</taxon>
        <taxon>Tritonibacter</taxon>
    </lineage>
</organism>
<dbReference type="KEGG" id="rmb:K529_001350"/>
<dbReference type="Proteomes" id="UP000013243">
    <property type="component" value="Chromosome"/>
</dbReference>